<evidence type="ECO:0000313" key="1">
    <source>
        <dbReference type="EMBL" id="GAA2050033.1"/>
    </source>
</evidence>
<organism evidence="1 2">
    <name type="scientific">Streptomyces cheonanensis</name>
    <dbReference type="NCBI Taxonomy" id="312720"/>
    <lineage>
        <taxon>Bacteria</taxon>
        <taxon>Bacillati</taxon>
        <taxon>Actinomycetota</taxon>
        <taxon>Actinomycetes</taxon>
        <taxon>Kitasatosporales</taxon>
        <taxon>Streptomycetaceae</taxon>
        <taxon>Streptomyces</taxon>
    </lineage>
</organism>
<sequence>MLGAHAGRGEELSEAAVTLRVMSSSEEMYPIAAEAARHVRVRVDMVLELTDADEVIRAAWARIHGDEQMPELERRQAADAVAQDPAEAIAYLLDPVDLVAEVPGVELAQASWSSELAEYDPEETWDSDD</sequence>
<reference evidence="1 2" key="1">
    <citation type="journal article" date="2019" name="Int. J. Syst. Evol. Microbiol.">
        <title>The Global Catalogue of Microorganisms (GCM) 10K type strain sequencing project: providing services to taxonomists for standard genome sequencing and annotation.</title>
        <authorList>
            <consortium name="The Broad Institute Genomics Platform"/>
            <consortium name="The Broad Institute Genome Sequencing Center for Infectious Disease"/>
            <person name="Wu L."/>
            <person name="Ma J."/>
        </authorList>
    </citation>
    <scope>NUCLEOTIDE SEQUENCE [LARGE SCALE GENOMIC DNA]</scope>
    <source>
        <strain evidence="1 2">JCM 14549</strain>
    </source>
</reference>
<accession>A0ABN2V3S5</accession>
<proteinExistence type="predicted"/>
<dbReference type="Proteomes" id="UP001403094">
    <property type="component" value="Unassembled WGS sequence"/>
</dbReference>
<evidence type="ECO:0000313" key="2">
    <source>
        <dbReference type="Proteomes" id="UP001403094"/>
    </source>
</evidence>
<dbReference type="EMBL" id="BAAANQ010000003">
    <property type="protein sequence ID" value="GAA2050033.1"/>
    <property type="molecule type" value="Genomic_DNA"/>
</dbReference>
<gene>
    <name evidence="1" type="ORF">GCM10009757_21570</name>
</gene>
<protein>
    <submittedName>
        <fullName evidence="1">Uncharacterized protein</fullName>
    </submittedName>
</protein>
<name>A0ABN2V3S5_9ACTN</name>
<comment type="caution">
    <text evidence="1">The sequence shown here is derived from an EMBL/GenBank/DDBJ whole genome shotgun (WGS) entry which is preliminary data.</text>
</comment>
<keyword evidence="2" id="KW-1185">Reference proteome</keyword>